<keyword evidence="2" id="KW-1185">Reference proteome</keyword>
<evidence type="ECO:0000313" key="2">
    <source>
        <dbReference type="Proteomes" id="UP000078200"/>
    </source>
</evidence>
<dbReference type="VEuPathDB" id="VectorBase:GAUT031660"/>
<accession>A0A1A9VB71</accession>
<evidence type="ECO:0000313" key="1">
    <source>
        <dbReference type="EnsemblMetazoa" id="GAUT031660-PA"/>
    </source>
</evidence>
<protein>
    <submittedName>
        <fullName evidence="1">Uncharacterized protein</fullName>
    </submittedName>
</protein>
<organism evidence="1 2">
    <name type="scientific">Glossina austeni</name>
    <name type="common">Savannah tsetse fly</name>
    <dbReference type="NCBI Taxonomy" id="7395"/>
    <lineage>
        <taxon>Eukaryota</taxon>
        <taxon>Metazoa</taxon>
        <taxon>Ecdysozoa</taxon>
        <taxon>Arthropoda</taxon>
        <taxon>Hexapoda</taxon>
        <taxon>Insecta</taxon>
        <taxon>Pterygota</taxon>
        <taxon>Neoptera</taxon>
        <taxon>Endopterygota</taxon>
        <taxon>Diptera</taxon>
        <taxon>Brachycera</taxon>
        <taxon>Muscomorpha</taxon>
        <taxon>Hippoboscoidea</taxon>
        <taxon>Glossinidae</taxon>
        <taxon>Glossina</taxon>
    </lineage>
</organism>
<dbReference type="Proteomes" id="UP000078200">
    <property type="component" value="Unassembled WGS sequence"/>
</dbReference>
<dbReference type="AlphaFoldDB" id="A0A1A9VB71"/>
<name>A0A1A9VB71_GLOAU</name>
<proteinExistence type="predicted"/>
<sequence length="146" mass="17134">MIENSYSLLIIINAEMANFSYALHSHHRHQRHQHHHHHHYHHYHHHHCFNVWLTKAGKVQNIPLKCVKHFKNSENISATLKLSTRAMTLRSELTILLFYNDFVVILDRRQGLGKGENFVTSTKINNSLRLSSLNHVVNYTSSLVTR</sequence>
<dbReference type="EnsemblMetazoa" id="GAUT031660-RA">
    <property type="protein sequence ID" value="GAUT031660-PA"/>
    <property type="gene ID" value="GAUT031660"/>
</dbReference>
<reference evidence="1" key="1">
    <citation type="submission" date="2020-05" db="UniProtKB">
        <authorList>
            <consortium name="EnsemblMetazoa"/>
        </authorList>
    </citation>
    <scope>IDENTIFICATION</scope>
    <source>
        <strain evidence="1">TTRI</strain>
    </source>
</reference>